<dbReference type="SUPFAM" id="SSF48498">
    <property type="entry name" value="Tetracyclin repressor-like, C-terminal domain"/>
    <property type="match status" value="1"/>
</dbReference>
<dbReference type="NCBIfam" id="NF007015">
    <property type="entry name" value="PRK09480.1"/>
    <property type="match status" value="1"/>
</dbReference>
<evidence type="ECO:0000256" key="6">
    <source>
        <dbReference type="HAMAP-Rule" id="MF_01839"/>
    </source>
</evidence>
<keyword evidence="5 6" id="KW-0131">Cell cycle</keyword>
<organism evidence="9 10">
    <name type="scientific">Reinekea thalattae</name>
    <dbReference type="NCBI Taxonomy" id="2593301"/>
    <lineage>
        <taxon>Bacteria</taxon>
        <taxon>Pseudomonadati</taxon>
        <taxon>Pseudomonadota</taxon>
        <taxon>Gammaproteobacteria</taxon>
        <taxon>Oceanospirillales</taxon>
        <taxon>Saccharospirillaceae</taxon>
        <taxon>Reinekea</taxon>
    </lineage>
</organism>
<dbReference type="InterPro" id="IPR050109">
    <property type="entry name" value="HTH-type_TetR-like_transc_reg"/>
</dbReference>
<dbReference type="PROSITE" id="PS50977">
    <property type="entry name" value="HTH_TETR_2"/>
    <property type="match status" value="1"/>
</dbReference>
<dbReference type="Pfam" id="PF00440">
    <property type="entry name" value="TetR_N"/>
    <property type="match status" value="1"/>
</dbReference>
<comment type="function">
    <text evidence="6">Required for nucleoid occlusion (NO) phenomenon, which prevents Z-ring formation and cell division over the nucleoid. Acts as a DNA-associated cell division inhibitor that binds simultaneously chromosomal DNA and FtsZ, and disrupts the assembly of FtsZ polymers. SlmA-DNA-binding sequences (SBS) are dispersed on non-Ter regions of the chromosome, preventing FtsZ polymerization at these regions.</text>
</comment>
<keyword evidence="2 6" id="KW-0132">Cell division</keyword>
<dbReference type="Gene3D" id="1.10.357.10">
    <property type="entry name" value="Tetracycline Repressor, domain 2"/>
    <property type="match status" value="1"/>
</dbReference>
<evidence type="ECO:0000259" key="8">
    <source>
        <dbReference type="PROSITE" id="PS50977"/>
    </source>
</evidence>
<protein>
    <recommendedName>
        <fullName evidence="6">Nucleoid occlusion factor SlmA</fullName>
    </recommendedName>
</protein>
<keyword evidence="10" id="KW-1185">Reference proteome</keyword>
<accession>A0A5C8ZA39</accession>
<keyword evidence="3" id="KW-0175">Coiled coil</keyword>
<dbReference type="GO" id="GO:0043590">
    <property type="term" value="C:bacterial nucleoid"/>
    <property type="evidence" value="ECO:0007669"/>
    <property type="project" value="UniProtKB-UniRule"/>
</dbReference>
<evidence type="ECO:0000256" key="1">
    <source>
        <dbReference type="ARBA" id="ARBA00022490"/>
    </source>
</evidence>
<reference evidence="9 10" key="1">
    <citation type="submission" date="2019-07" db="EMBL/GenBank/DDBJ databases">
        <title>Reinekea sp. strain SSH23 genome sequencing and assembly.</title>
        <authorList>
            <person name="Kim I."/>
        </authorList>
    </citation>
    <scope>NUCLEOTIDE SEQUENCE [LARGE SCALE GENOMIC DNA]</scope>
    <source>
        <strain evidence="9 10">SSH23</strain>
    </source>
</reference>
<dbReference type="SUPFAM" id="SSF46689">
    <property type="entry name" value="Homeodomain-like"/>
    <property type="match status" value="1"/>
</dbReference>
<name>A0A5C8ZA39_9GAMM</name>
<dbReference type="GO" id="GO:0003700">
    <property type="term" value="F:DNA-binding transcription factor activity"/>
    <property type="evidence" value="ECO:0007669"/>
    <property type="project" value="TreeGrafter"/>
</dbReference>
<dbReference type="GO" id="GO:0010974">
    <property type="term" value="P:negative regulation of division septum assembly"/>
    <property type="evidence" value="ECO:0007669"/>
    <property type="project" value="InterPro"/>
</dbReference>
<sequence length="199" mass="22494">MSSNDSLSRRDQILQSLAHMLESNPGQTITTAKLAKEVGVSEAALYRHFPSKTKMFEGLIIFIEETLFTRVHRILQEEPSALAQCEAVLMLLLAFAERNPGMCRILIGDALAGDVERLRSRVVQIFDRLETQLKQIMRDGEIRDGIRPVLPMAQAANMMLVFAEGHINQFVRSEFKRKPTDNWATQWPVIARAIFPTSA</sequence>
<dbReference type="Proteomes" id="UP000321764">
    <property type="component" value="Unassembled WGS sequence"/>
</dbReference>
<keyword evidence="4 6" id="KW-0238">DNA-binding</keyword>
<evidence type="ECO:0000256" key="5">
    <source>
        <dbReference type="ARBA" id="ARBA00023306"/>
    </source>
</evidence>
<evidence type="ECO:0000256" key="2">
    <source>
        <dbReference type="ARBA" id="ARBA00022618"/>
    </source>
</evidence>
<dbReference type="GO" id="GO:0051301">
    <property type="term" value="P:cell division"/>
    <property type="evidence" value="ECO:0007669"/>
    <property type="project" value="UniProtKB-KW"/>
</dbReference>
<dbReference type="GO" id="GO:0005737">
    <property type="term" value="C:cytoplasm"/>
    <property type="evidence" value="ECO:0007669"/>
    <property type="project" value="UniProtKB-UniRule"/>
</dbReference>
<dbReference type="PANTHER" id="PTHR30055:SF183">
    <property type="entry name" value="NUCLEOID OCCLUSION FACTOR SLMA"/>
    <property type="match status" value="1"/>
</dbReference>
<gene>
    <name evidence="6 9" type="primary">slmA</name>
    <name evidence="9" type="ORF">FME95_09895</name>
</gene>
<comment type="subunit">
    <text evidence="6">Homodimer. Interacts with FtsZ.</text>
</comment>
<evidence type="ECO:0000256" key="3">
    <source>
        <dbReference type="ARBA" id="ARBA00023054"/>
    </source>
</evidence>
<dbReference type="AlphaFoldDB" id="A0A5C8ZA39"/>
<evidence type="ECO:0000313" key="10">
    <source>
        <dbReference type="Proteomes" id="UP000321764"/>
    </source>
</evidence>
<dbReference type="EMBL" id="VKAD01000001">
    <property type="protein sequence ID" value="TXR54822.1"/>
    <property type="molecule type" value="Genomic_DNA"/>
</dbReference>
<proteinExistence type="inferred from homology"/>
<evidence type="ECO:0000256" key="7">
    <source>
        <dbReference type="PROSITE-ProRule" id="PRU00335"/>
    </source>
</evidence>
<dbReference type="HAMAP" id="MF_01839">
    <property type="entry name" value="NO_factor_SlmA"/>
    <property type="match status" value="1"/>
</dbReference>
<dbReference type="InterPro" id="IPR001647">
    <property type="entry name" value="HTH_TetR"/>
</dbReference>
<dbReference type="Pfam" id="PF22276">
    <property type="entry name" value="SlmA-like_C"/>
    <property type="match status" value="1"/>
</dbReference>
<dbReference type="InterPro" id="IPR023769">
    <property type="entry name" value="NO_SlmA"/>
</dbReference>
<dbReference type="OrthoDB" id="9179041at2"/>
<dbReference type="RefSeq" id="WP_147714221.1">
    <property type="nucleotide sequence ID" value="NZ_VKAD01000001.1"/>
</dbReference>
<feature type="DNA-binding region" description="H-T-H motif" evidence="7">
    <location>
        <begin position="30"/>
        <end position="49"/>
    </location>
</feature>
<evidence type="ECO:0000256" key="4">
    <source>
        <dbReference type="ARBA" id="ARBA00023125"/>
    </source>
</evidence>
<feature type="domain" description="HTH tetR-type" evidence="8">
    <location>
        <begin position="7"/>
        <end position="67"/>
    </location>
</feature>
<evidence type="ECO:0000313" key="9">
    <source>
        <dbReference type="EMBL" id="TXR54822.1"/>
    </source>
</evidence>
<comment type="caution">
    <text evidence="9">The sequence shown here is derived from an EMBL/GenBank/DDBJ whole genome shotgun (WGS) entry which is preliminary data.</text>
</comment>
<dbReference type="InterPro" id="IPR054580">
    <property type="entry name" value="SlmA-like_C"/>
</dbReference>
<dbReference type="PANTHER" id="PTHR30055">
    <property type="entry name" value="HTH-TYPE TRANSCRIPTIONAL REGULATOR RUTR"/>
    <property type="match status" value="1"/>
</dbReference>
<comment type="subcellular location">
    <subcellularLocation>
        <location evidence="6">Cytoplasm</location>
        <location evidence="6">Nucleoid</location>
    </subcellularLocation>
</comment>
<dbReference type="InterPro" id="IPR009057">
    <property type="entry name" value="Homeodomain-like_sf"/>
</dbReference>
<dbReference type="GO" id="GO:0000976">
    <property type="term" value="F:transcription cis-regulatory region binding"/>
    <property type="evidence" value="ECO:0007669"/>
    <property type="project" value="TreeGrafter"/>
</dbReference>
<comment type="similarity">
    <text evidence="6">Belongs to the nucleoid occlusion factor SlmA family.</text>
</comment>
<dbReference type="InterPro" id="IPR036271">
    <property type="entry name" value="Tet_transcr_reg_TetR-rel_C_sf"/>
</dbReference>
<keyword evidence="1 6" id="KW-0963">Cytoplasm</keyword>